<dbReference type="PANTHER" id="PTHR47245">
    <property type="entry name" value="PEPTIDYLPROLYL ISOMERASE"/>
    <property type="match status" value="1"/>
</dbReference>
<evidence type="ECO:0000256" key="2">
    <source>
        <dbReference type="SAM" id="SignalP"/>
    </source>
</evidence>
<sequence>MKSLFSICICLICFVFVSNAQIKNEVLFKINDDEYKVEKFVTSFQKNADLISSSNESIEQHLDRFINFHLKLKSAYHLGLDTLPSFQKEFGRYYKQIADNYISNGEVTEAMVKETYDRTKTEVRASHILLNLPKTEADTTAVYQKALMLKKRIENGEDFESLAKQFSDDPSVKANGGDLNWFNTFKMVYEFENAAYNLEVREVSDPVKTDFGYHIIKKTGERPSKGQLKTAHIMLLPSDSLQDPEVKIQKIYKRLQEGEDFHELAIKYSQDPNTASNGGYVSPFSLGGLNSKVYENESYELENEGDYTEPFKTRFGWHIVKLIETIPLEPYDEVKDDYKRRLKSSSRSKVLVSKIKEGLEQLYEVEISEEAKNHFLNLMDESFSKGKWKYQPDEEDATQTVFSVENLNVDYKTFGEYLERQQRSLSKLPENKIVLETAVNDLVYSKLLEYHKTQLPEIDKEFSEKIDEYKNGILIFDYMTAKIWEPVSKDTLAQKKYYENHKKEFVIPSKVQGQLYTSKDKKSLKVLRSELKKRSKTDTLAINLSEDIIIEEVILAEDSDKLPKKFNFKGGLSKIYKHLDQFMIMDVKEVEISKIPEFKEVNGKIISHLQDQKEEDLISELRADYDVEINNDVLKQLKEELEK</sequence>
<dbReference type="RefSeq" id="WP_224461953.1">
    <property type="nucleotide sequence ID" value="NZ_JAIQZE010000014.1"/>
</dbReference>
<gene>
    <name evidence="4" type="ORF">LB452_11850</name>
</gene>
<comment type="caution">
    <text evidence="4">The sequence shown here is derived from an EMBL/GenBank/DDBJ whole genome shotgun (WGS) entry which is preliminary data.</text>
</comment>
<evidence type="ECO:0000256" key="1">
    <source>
        <dbReference type="PROSITE-ProRule" id="PRU00278"/>
    </source>
</evidence>
<dbReference type="InterPro" id="IPR000297">
    <property type="entry name" value="PPIase_PpiC"/>
</dbReference>
<keyword evidence="1" id="KW-0697">Rotamase</keyword>
<dbReference type="EMBL" id="JAIQZE010000014">
    <property type="protein sequence ID" value="MBZ9779615.1"/>
    <property type="molecule type" value="Genomic_DNA"/>
</dbReference>
<feature type="domain" description="PpiC" evidence="3">
    <location>
        <begin position="225"/>
        <end position="324"/>
    </location>
</feature>
<dbReference type="Pfam" id="PF00639">
    <property type="entry name" value="Rotamase"/>
    <property type="match status" value="2"/>
</dbReference>
<dbReference type="InterPro" id="IPR046357">
    <property type="entry name" value="PPIase_dom_sf"/>
</dbReference>
<proteinExistence type="predicted"/>
<evidence type="ECO:0000259" key="3">
    <source>
        <dbReference type="PROSITE" id="PS50198"/>
    </source>
</evidence>
<feature type="domain" description="PpiC" evidence="3">
    <location>
        <begin position="120"/>
        <end position="220"/>
    </location>
</feature>
<dbReference type="Proteomes" id="UP001199314">
    <property type="component" value="Unassembled WGS sequence"/>
</dbReference>
<keyword evidence="1 4" id="KW-0413">Isomerase</keyword>
<dbReference type="PROSITE" id="PS50198">
    <property type="entry name" value="PPIC_PPIASE_2"/>
    <property type="match status" value="2"/>
</dbReference>
<organism evidence="4 5">
    <name type="scientific">Psychroflexus longus</name>
    <dbReference type="NCBI Taxonomy" id="2873596"/>
    <lineage>
        <taxon>Bacteria</taxon>
        <taxon>Pseudomonadati</taxon>
        <taxon>Bacteroidota</taxon>
        <taxon>Flavobacteriia</taxon>
        <taxon>Flavobacteriales</taxon>
        <taxon>Flavobacteriaceae</taxon>
        <taxon>Psychroflexus</taxon>
    </lineage>
</organism>
<dbReference type="Gene3D" id="3.10.50.40">
    <property type="match status" value="2"/>
</dbReference>
<feature type="signal peptide" evidence="2">
    <location>
        <begin position="1"/>
        <end position="20"/>
    </location>
</feature>
<accession>A0ABS7XKX1</accession>
<keyword evidence="5" id="KW-1185">Reference proteome</keyword>
<feature type="chain" id="PRO_5046112033" evidence="2">
    <location>
        <begin position="21"/>
        <end position="643"/>
    </location>
</feature>
<dbReference type="PANTHER" id="PTHR47245:SF2">
    <property type="entry name" value="PEPTIDYL-PROLYL CIS-TRANS ISOMERASE HP_0175-RELATED"/>
    <property type="match status" value="1"/>
</dbReference>
<evidence type="ECO:0000313" key="5">
    <source>
        <dbReference type="Proteomes" id="UP001199314"/>
    </source>
</evidence>
<keyword evidence="2" id="KW-0732">Signal</keyword>
<name>A0ABS7XKX1_9FLAO</name>
<evidence type="ECO:0000313" key="4">
    <source>
        <dbReference type="EMBL" id="MBZ9779615.1"/>
    </source>
</evidence>
<dbReference type="EC" id="5.2.1.8" evidence="4"/>
<reference evidence="5" key="1">
    <citation type="submission" date="2023-07" db="EMBL/GenBank/DDBJ databases">
        <title>Novel species isolated from saline lakes on Tibetan Plateau.</title>
        <authorList>
            <person name="Lu H."/>
        </authorList>
    </citation>
    <scope>NUCLEOTIDE SEQUENCE [LARGE SCALE GENOMIC DNA]</scope>
    <source>
        <strain evidence="5">CAK8W</strain>
    </source>
</reference>
<protein>
    <submittedName>
        <fullName evidence="4">Peptidylprolyl isomerase</fullName>
        <ecNumber evidence="4">5.2.1.8</ecNumber>
    </submittedName>
</protein>
<dbReference type="InterPro" id="IPR050245">
    <property type="entry name" value="PrsA_foldase"/>
</dbReference>
<dbReference type="GO" id="GO:0003755">
    <property type="term" value="F:peptidyl-prolyl cis-trans isomerase activity"/>
    <property type="evidence" value="ECO:0007669"/>
    <property type="project" value="UniProtKB-EC"/>
</dbReference>
<dbReference type="SUPFAM" id="SSF54534">
    <property type="entry name" value="FKBP-like"/>
    <property type="match status" value="2"/>
</dbReference>